<organism evidence="1 2">
    <name type="scientific">Legionella bozemanae</name>
    <name type="common">Fluoribacter bozemanae</name>
    <dbReference type="NCBI Taxonomy" id="447"/>
    <lineage>
        <taxon>Bacteria</taxon>
        <taxon>Pseudomonadati</taxon>
        <taxon>Pseudomonadota</taxon>
        <taxon>Gammaproteobacteria</taxon>
        <taxon>Legionellales</taxon>
        <taxon>Legionellaceae</taxon>
        <taxon>Legionella</taxon>
    </lineage>
</organism>
<dbReference type="PATRIC" id="fig|447.4.peg.3029"/>
<protein>
    <submittedName>
        <fullName evidence="1">Uncharacterized protein</fullName>
    </submittedName>
</protein>
<dbReference type="AlphaFoldDB" id="A0A0W0RJQ7"/>
<dbReference type="EMBL" id="LNXU01000032">
    <property type="protein sequence ID" value="KTC71269.1"/>
    <property type="molecule type" value="Genomic_DNA"/>
</dbReference>
<keyword evidence="2" id="KW-1185">Reference proteome</keyword>
<evidence type="ECO:0000313" key="2">
    <source>
        <dbReference type="Proteomes" id="UP000054695"/>
    </source>
</evidence>
<reference evidence="1 2" key="1">
    <citation type="submission" date="2015-11" db="EMBL/GenBank/DDBJ databases">
        <title>Genomic analysis of 38 Legionella species identifies large and diverse effector repertoires.</title>
        <authorList>
            <person name="Burstein D."/>
            <person name="Amaro F."/>
            <person name="Zusman T."/>
            <person name="Lifshitz Z."/>
            <person name="Cohen O."/>
            <person name="Gilbert J.A."/>
            <person name="Pupko T."/>
            <person name="Shuman H.A."/>
            <person name="Segal G."/>
        </authorList>
    </citation>
    <scope>NUCLEOTIDE SEQUENCE [LARGE SCALE GENOMIC DNA]</scope>
    <source>
        <strain evidence="1 2">WIGA</strain>
    </source>
</reference>
<name>A0A0W0RJQ7_LEGBO</name>
<evidence type="ECO:0000313" key="1">
    <source>
        <dbReference type="EMBL" id="KTC71269.1"/>
    </source>
</evidence>
<accession>A0A0W0RJQ7</accession>
<proteinExistence type="predicted"/>
<gene>
    <name evidence="1" type="ORF">Lboz_2846</name>
</gene>
<dbReference type="Proteomes" id="UP000054695">
    <property type="component" value="Unassembled WGS sequence"/>
</dbReference>
<sequence length="95" mass="10577">MFNFKPRIAVFNTIKKDDKMMSRLGMFFKPVLETTAYSIGAAAVGSGIYRAGTYIQNKTKGQEQGQEQSDSFRKDITLSLEHGNEVHAPGIKLGY</sequence>
<comment type="caution">
    <text evidence="1">The sequence shown here is derived from an EMBL/GenBank/DDBJ whole genome shotgun (WGS) entry which is preliminary data.</text>
</comment>